<evidence type="ECO:0000313" key="11">
    <source>
        <dbReference type="EMBL" id="ESE39799.1"/>
    </source>
</evidence>
<sequence length="136" mass="14530">MSLIKEFKAFASRGNVIDMAVGIIIGAAFGKIVSSFVADIIMPPIGIILGGVNFSDLSVVLLAAQGDAPAVVIAYGKFIQTIIDFTIIAFAIFMGLKAINSLKRKQEEAPKAPPAPTKDQELLSEIRDLLKAQQEK</sequence>
<keyword evidence="7 10" id="KW-0406">Ion transport</keyword>
<organism evidence="11 12">
    <name type="scientific">Shewanella decolorationis S12</name>
    <dbReference type="NCBI Taxonomy" id="1353536"/>
    <lineage>
        <taxon>Bacteria</taxon>
        <taxon>Pseudomonadati</taxon>
        <taxon>Pseudomonadota</taxon>
        <taxon>Gammaproteobacteria</taxon>
        <taxon>Alteromonadales</taxon>
        <taxon>Shewanellaceae</taxon>
        <taxon>Shewanella</taxon>
    </lineage>
</organism>
<proteinExistence type="inferred from homology"/>
<keyword evidence="10" id="KW-0997">Cell inner membrane</keyword>
<feature type="transmembrane region" description="Helical" evidence="10">
    <location>
        <begin position="20"/>
        <end position="38"/>
    </location>
</feature>
<keyword evidence="12" id="KW-1185">Reference proteome</keyword>
<protein>
    <recommendedName>
        <fullName evidence="10">Large-conductance mechanosensitive channel</fullName>
    </recommendedName>
</protein>
<evidence type="ECO:0000256" key="6">
    <source>
        <dbReference type="ARBA" id="ARBA00022989"/>
    </source>
</evidence>
<keyword evidence="5 10" id="KW-0812">Transmembrane</keyword>
<dbReference type="InterPro" id="IPR037673">
    <property type="entry name" value="MSC/AndL"/>
</dbReference>
<dbReference type="InterPro" id="IPR036019">
    <property type="entry name" value="MscL_channel"/>
</dbReference>
<dbReference type="PANTHER" id="PTHR30266:SF2">
    <property type="entry name" value="LARGE-CONDUCTANCE MECHANOSENSITIVE CHANNEL"/>
    <property type="match status" value="1"/>
</dbReference>
<keyword evidence="8 10" id="KW-0472">Membrane</keyword>
<evidence type="ECO:0000256" key="4">
    <source>
        <dbReference type="ARBA" id="ARBA00022475"/>
    </source>
</evidence>
<dbReference type="Gene3D" id="1.10.1200.120">
    <property type="entry name" value="Large-conductance mechanosensitive channel, MscL, domain 1"/>
    <property type="match status" value="1"/>
</dbReference>
<evidence type="ECO:0000256" key="3">
    <source>
        <dbReference type="ARBA" id="ARBA00022448"/>
    </source>
</evidence>
<dbReference type="NCBIfam" id="NF001843">
    <property type="entry name" value="PRK00567.1-4"/>
    <property type="match status" value="1"/>
</dbReference>
<gene>
    <name evidence="10 11" type="primary">mscL</name>
    <name evidence="11" type="ORF">SHD_4008</name>
</gene>
<comment type="similarity">
    <text evidence="2 10">Belongs to the MscL family.</text>
</comment>
<dbReference type="EMBL" id="AXZL01000076">
    <property type="protein sequence ID" value="ESE39799.1"/>
    <property type="molecule type" value="Genomic_DNA"/>
</dbReference>
<comment type="caution">
    <text evidence="11">The sequence shown here is derived from an EMBL/GenBank/DDBJ whole genome shotgun (WGS) entry which is preliminary data.</text>
</comment>
<dbReference type="InterPro" id="IPR019823">
    <property type="entry name" value="Mechanosensitive_channel_CS"/>
</dbReference>
<evidence type="ECO:0000256" key="2">
    <source>
        <dbReference type="ARBA" id="ARBA00007254"/>
    </source>
</evidence>
<dbReference type="SUPFAM" id="SSF81330">
    <property type="entry name" value="Gated mechanosensitive channel"/>
    <property type="match status" value="1"/>
</dbReference>
<feature type="transmembrane region" description="Helical" evidence="10">
    <location>
        <begin position="45"/>
        <end position="66"/>
    </location>
</feature>
<accession>A0ABP2Z144</accession>
<comment type="subunit">
    <text evidence="10">Homopentamer.</text>
</comment>
<dbReference type="PROSITE" id="PS01327">
    <property type="entry name" value="MSCL"/>
    <property type="match status" value="1"/>
</dbReference>
<dbReference type="Pfam" id="PF01741">
    <property type="entry name" value="MscL"/>
    <property type="match status" value="1"/>
</dbReference>
<dbReference type="HAMAP" id="MF_00115">
    <property type="entry name" value="MscL"/>
    <property type="match status" value="1"/>
</dbReference>
<evidence type="ECO:0000313" key="12">
    <source>
        <dbReference type="Proteomes" id="UP000017548"/>
    </source>
</evidence>
<evidence type="ECO:0000256" key="10">
    <source>
        <dbReference type="HAMAP-Rule" id="MF_00115"/>
    </source>
</evidence>
<evidence type="ECO:0000256" key="1">
    <source>
        <dbReference type="ARBA" id="ARBA00004651"/>
    </source>
</evidence>
<feature type="transmembrane region" description="Helical" evidence="10">
    <location>
        <begin position="78"/>
        <end position="96"/>
    </location>
</feature>
<evidence type="ECO:0000256" key="5">
    <source>
        <dbReference type="ARBA" id="ARBA00022692"/>
    </source>
</evidence>
<dbReference type="NCBIfam" id="TIGR00220">
    <property type="entry name" value="mscL"/>
    <property type="match status" value="1"/>
</dbReference>
<dbReference type="PANTHER" id="PTHR30266">
    <property type="entry name" value="MECHANOSENSITIVE CHANNEL MSCL"/>
    <property type="match status" value="1"/>
</dbReference>
<dbReference type="InterPro" id="IPR001185">
    <property type="entry name" value="MS_channel"/>
</dbReference>
<keyword evidence="6 10" id="KW-1133">Transmembrane helix</keyword>
<evidence type="ECO:0000256" key="8">
    <source>
        <dbReference type="ARBA" id="ARBA00023136"/>
    </source>
</evidence>
<keyword evidence="4 10" id="KW-1003">Cell membrane</keyword>
<keyword evidence="3 10" id="KW-0813">Transport</keyword>
<evidence type="ECO:0000256" key="7">
    <source>
        <dbReference type="ARBA" id="ARBA00023065"/>
    </source>
</evidence>
<dbReference type="RefSeq" id="WP_023268854.1">
    <property type="nucleotide sequence ID" value="NZ_AXZL01000076.1"/>
</dbReference>
<comment type="function">
    <text evidence="10">Channel that opens in response to stretch forces in the membrane lipid bilayer. May participate in the regulation of osmotic pressure changes within the cell.</text>
</comment>
<comment type="subcellular location">
    <subcellularLocation>
        <location evidence="10">Cell inner membrane</location>
        <topology evidence="10">Multi-pass membrane protein</topology>
    </subcellularLocation>
    <subcellularLocation>
        <location evidence="1">Cell membrane</location>
        <topology evidence="1">Multi-pass membrane protein</topology>
    </subcellularLocation>
</comment>
<dbReference type="Proteomes" id="UP000017548">
    <property type="component" value="Unassembled WGS sequence"/>
</dbReference>
<reference evidence="11 12" key="1">
    <citation type="journal article" date="2013" name="Genome Announc.">
        <title>Draft Genome Sequence of Shewanella decolorationis S12, a Dye-Degrading Bacterium Isolated from a Wastewater Treatment Plant.</title>
        <authorList>
            <person name="Xu M."/>
            <person name="Fang Y."/>
            <person name="Liu J."/>
            <person name="Chen X."/>
            <person name="Sun G."/>
            <person name="Guo J."/>
            <person name="Hua Z."/>
            <person name="Tu Q."/>
            <person name="Wu L."/>
            <person name="Zhou J."/>
            <person name="Liu X."/>
        </authorList>
    </citation>
    <scope>NUCLEOTIDE SEQUENCE [LARGE SCALE GENOMIC DNA]</scope>
    <source>
        <strain evidence="11 12">S12</strain>
    </source>
</reference>
<dbReference type="PRINTS" id="PR01264">
    <property type="entry name" value="MECHCHANNEL"/>
</dbReference>
<evidence type="ECO:0000256" key="9">
    <source>
        <dbReference type="ARBA" id="ARBA00023303"/>
    </source>
</evidence>
<name>A0ABP2Z144_9GAMM</name>
<keyword evidence="9 10" id="KW-0407">Ion channel</keyword>